<dbReference type="Pfam" id="PF07883">
    <property type="entry name" value="Cupin_2"/>
    <property type="match status" value="1"/>
</dbReference>
<gene>
    <name evidence="2" type="ORF">UBAL3_80150040</name>
</gene>
<dbReference type="InterPro" id="IPR014710">
    <property type="entry name" value="RmlC-like_jellyroll"/>
</dbReference>
<evidence type="ECO:0000259" key="1">
    <source>
        <dbReference type="Pfam" id="PF07883"/>
    </source>
</evidence>
<dbReference type="PANTHER" id="PTHR40112">
    <property type="entry name" value="H2HPP ISOMERASE"/>
    <property type="match status" value="1"/>
</dbReference>
<name>C6HVY9_9BACT</name>
<evidence type="ECO:0000313" key="2">
    <source>
        <dbReference type="EMBL" id="EES53251.1"/>
    </source>
</evidence>
<evidence type="ECO:0000313" key="3">
    <source>
        <dbReference type="Proteomes" id="UP000009374"/>
    </source>
</evidence>
<dbReference type="InterPro" id="IPR013096">
    <property type="entry name" value="Cupin_2"/>
</dbReference>
<dbReference type="SUPFAM" id="SSF51182">
    <property type="entry name" value="RmlC-like cupins"/>
    <property type="match status" value="1"/>
</dbReference>
<accession>C6HVY9</accession>
<dbReference type="Proteomes" id="UP000009374">
    <property type="component" value="Unassembled WGS sequence"/>
</dbReference>
<feature type="domain" description="Cupin type-2" evidence="1">
    <location>
        <begin position="46"/>
        <end position="106"/>
    </location>
</feature>
<dbReference type="EMBL" id="GG693867">
    <property type="protein sequence ID" value="EES53251.1"/>
    <property type="molecule type" value="Genomic_DNA"/>
</dbReference>
<reference evidence="2 3" key="1">
    <citation type="journal article" date="2009" name="Appl. Environ. Microbiol.">
        <title>Community genomic and proteomic analyses of chemoautotrophic iron-oxidizing "Leptospirillum rubarum" (Group II) and "Leptospirillum ferrodiazotrophum" (Group III) bacteria in acid mine drainage biofilms.</title>
        <authorList>
            <person name="Goltsman D.S."/>
            <person name="Denef V.J."/>
            <person name="Singer S.W."/>
            <person name="VerBerkmoes N.C."/>
            <person name="Lefsrud M."/>
            <person name="Mueller R.S."/>
            <person name="Dick G.J."/>
            <person name="Sun C.L."/>
            <person name="Wheeler K.E."/>
            <person name="Zemla A."/>
            <person name="Baker B.J."/>
            <person name="Hauser L."/>
            <person name="Land M."/>
            <person name="Shah M.B."/>
            <person name="Thelen M.P."/>
            <person name="Hettich R.L."/>
            <person name="Banfield J.F."/>
        </authorList>
    </citation>
    <scope>NUCLEOTIDE SEQUENCE [LARGE SCALE GENOMIC DNA]</scope>
</reference>
<dbReference type="InterPro" id="IPR052535">
    <property type="entry name" value="Bacilysin_H2HPP_isomerase"/>
</dbReference>
<keyword evidence="3" id="KW-1185">Reference proteome</keyword>
<protein>
    <submittedName>
        <fullName evidence="2">Cupin 2, conserved barrel domain protein</fullName>
    </submittedName>
</protein>
<dbReference type="AlphaFoldDB" id="C6HVY9"/>
<sequence>MNCLTTGGRMMMECNSFFRSFGPEEEVEKGVRVASIVLGGNHQVRRMVFDPGALIPNHRHPEDVVTLILEGRMEMTVGCETRTIGPGEVFLVPANSDHGGRVLDDRVVAVSFSRKA</sequence>
<dbReference type="PANTHER" id="PTHR40112:SF1">
    <property type="entry name" value="H2HPP ISOMERASE"/>
    <property type="match status" value="1"/>
</dbReference>
<dbReference type="InterPro" id="IPR011051">
    <property type="entry name" value="RmlC_Cupin_sf"/>
</dbReference>
<dbReference type="Gene3D" id="2.60.120.10">
    <property type="entry name" value="Jelly Rolls"/>
    <property type="match status" value="1"/>
</dbReference>
<organism evidence="2 3">
    <name type="scientific">Leptospirillum ferrodiazotrophum</name>
    <dbReference type="NCBI Taxonomy" id="412449"/>
    <lineage>
        <taxon>Bacteria</taxon>
        <taxon>Pseudomonadati</taxon>
        <taxon>Nitrospirota</taxon>
        <taxon>Nitrospiria</taxon>
        <taxon>Nitrospirales</taxon>
        <taxon>Nitrospiraceae</taxon>
        <taxon>Leptospirillum</taxon>
    </lineage>
</organism>
<proteinExistence type="predicted"/>